<reference evidence="1 2" key="1">
    <citation type="journal article" date="2014" name="FEMS Microbiol. Ecol.">
        <title>Genomic differentiation among two strains of the PS1 clade isolated from geographically separated marine habitats.</title>
        <authorList>
            <person name="Jimenez-Infante F."/>
            <person name="Ngugi D.K."/>
            <person name="Alam I."/>
            <person name="Rashid M."/>
            <person name="Baalawi W."/>
            <person name="Kamau A.A."/>
            <person name="Bajic V.B."/>
            <person name="Stingl U."/>
        </authorList>
    </citation>
    <scope>NUCLEOTIDE SEQUENCE [LARGE SCALE GENOMIC DNA]</scope>
    <source>
        <strain evidence="1 2">RS24</strain>
    </source>
</reference>
<accession>U2XXN6</accession>
<dbReference type="GO" id="GO:0016757">
    <property type="term" value="F:glycosyltransferase activity"/>
    <property type="evidence" value="ECO:0007669"/>
    <property type="project" value="UniProtKB-KW"/>
</dbReference>
<keyword evidence="2" id="KW-1185">Reference proteome</keyword>
<dbReference type="EC" id="2.4.1.227" evidence="1"/>
<gene>
    <name evidence="1" type="primary">murG</name>
    <name evidence="1" type="ORF">RS24_00646</name>
</gene>
<comment type="caution">
    <text evidence="1">The sequence shown here is derived from an EMBL/GenBank/DDBJ whole genome shotgun (WGS) entry which is preliminary data.</text>
</comment>
<evidence type="ECO:0000313" key="2">
    <source>
        <dbReference type="Proteomes" id="UP000016762"/>
    </source>
</evidence>
<organism evidence="1 2">
    <name type="scientific">Candidatus Micropelagius thuwalensis</name>
    <dbReference type="NCBI Taxonomy" id="1397666"/>
    <lineage>
        <taxon>Bacteria</taxon>
        <taxon>Pseudomonadati</taxon>
        <taxon>Pseudomonadota</taxon>
        <taxon>Alphaproteobacteria</taxon>
        <taxon>PS1 clade</taxon>
        <taxon>Candidatus Micropelagius</taxon>
    </lineage>
</organism>
<evidence type="ECO:0000313" key="1">
    <source>
        <dbReference type="EMBL" id="ERL47671.1"/>
    </source>
</evidence>
<protein>
    <submittedName>
        <fullName evidence="1">Pyrophosphoryl-undecaprenol N-acetylglucosamine transferase protein</fullName>
        <ecNumber evidence="1">2.4.1.227</ecNumber>
    </submittedName>
</protein>
<name>U2XXN6_9PROT</name>
<dbReference type="AlphaFoldDB" id="U2XXN6"/>
<keyword evidence="1" id="KW-0328">Glycosyltransferase</keyword>
<proteinExistence type="predicted"/>
<sequence>MEGDTLIAIRRLETDQVITIVREDVQLSEDEKISLADLCRTLSFKLK</sequence>
<dbReference type="Proteomes" id="UP000016762">
    <property type="component" value="Unassembled WGS sequence"/>
</dbReference>
<keyword evidence="1" id="KW-0808">Transferase</keyword>
<dbReference type="EMBL" id="AWXE01000001">
    <property type="protein sequence ID" value="ERL47671.1"/>
    <property type="molecule type" value="Genomic_DNA"/>
</dbReference>